<evidence type="ECO:0000313" key="2">
    <source>
        <dbReference type="Proteomes" id="UP001501842"/>
    </source>
</evidence>
<dbReference type="EMBL" id="BAAATZ010000003">
    <property type="protein sequence ID" value="GAA2719877.1"/>
    <property type="molecule type" value="Genomic_DNA"/>
</dbReference>
<dbReference type="RefSeq" id="WP_344448595.1">
    <property type="nucleotide sequence ID" value="NZ_BAAATZ010000003.1"/>
</dbReference>
<dbReference type="InterPro" id="IPR007995">
    <property type="entry name" value="DUF742"/>
</dbReference>
<dbReference type="PANTHER" id="PTHR36221:SF1">
    <property type="entry name" value="DUF742 DOMAIN-CONTAINING PROTEIN"/>
    <property type="match status" value="1"/>
</dbReference>
<organism evidence="1 2">
    <name type="scientific">Actinocorallia aurantiaca</name>
    <dbReference type="NCBI Taxonomy" id="46204"/>
    <lineage>
        <taxon>Bacteria</taxon>
        <taxon>Bacillati</taxon>
        <taxon>Actinomycetota</taxon>
        <taxon>Actinomycetes</taxon>
        <taxon>Streptosporangiales</taxon>
        <taxon>Thermomonosporaceae</taxon>
        <taxon>Actinocorallia</taxon>
    </lineage>
</organism>
<sequence length="117" mass="13219">MGREAGPLVRPYTMTRGRTQPRGVRLDLVTILVVSGRGPAENVRLSSEHRRLLDLCRRPSTTADLASEVELPFRVVQVLLGDLYHHGLIEEVRQPAASNQRPDAHLLMRVLDELRHL</sequence>
<dbReference type="PANTHER" id="PTHR36221">
    <property type="entry name" value="DUF742 DOMAIN-CONTAINING PROTEIN"/>
    <property type="match status" value="1"/>
</dbReference>
<protein>
    <submittedName>
        <fullName evidence="1">DUF742 domain-containing protein</fullName>
    </submittedName>
</protein>
<dbReference type="Proteomes" id="UP001501842">
    <property type="component" value="Unassembled WGS sequence"/>
</dbReference>
<accession>A0ABP6GEC2</accession>
<reference evidence="2" key="1">
    <citation type="journal article" date="2019" name="Int. J. Syst. Evol. Microbiol.">
        <title>The Global Catalogue of Microorganisms (GCM) 10K type strain sequencing project: providing services to taxonomists for standard genome sequencing and annotation.</title>
        <authorList>
            <consortium name="The Broad Institute Genomics Platform"/>
            <consortium name="The Broad Institute Genome Sequencing Center for Infectious Disease"/>
            <person name="Wu L."/>
            <person name="Ma J."/>
        </authorList>
    </citation>
    <scope>NUCLEOTIDE SEQUENCE [LARGE SCALE GENOMIC DNA]</scope>
    <source>
        <strain evidence="2">JCM 8201</strain>
    </source>
</reference>
<comment type="caution">
    <text evidence="1">The sequence shown here is derived from an EMBL/GenBank/DDBJ whole genome shotgun (WGS) entry which is preliminary data.</text>
</comment>
<keyword evidence="2" id="KW-1185">Reference proteome</keyword>
<dbReference type="Pfam" id="PF05331">
    <property type="entry name" value="DUF742"/>
    <property type="match status" value="1"/>
</dbReference>
<name>A0ABP6GEC2_9ACTN</name>
<proteinExistence type="predicted"/>
<evidence type="ECO:0000313" key="1">
    <source>
        <dbReference type="EMBL" id="GAA2719877.1"/>
    </source>
</evidence>
<gene>
    <name evidence="1" type="ORF">GCM10010439_06520</name>
</gene>